<gene>
    <name evidence="1" type="ORF">GIW56_24810</name>
</gene>
<organism evidence="1 2">
    <name type="scientific">Pseudomonas gessardii</name>
    <dbReference type="NCBI Taxonomy" id="78544"/>
    <lineage>
        <taxon>Bacteria</taxon>
        <taxon>Pseudomonadati</taxon>
        <taxon>Pseudomonadota</taxon>
        <taxon>Gammaproteobacteria</taxon>
        <taxon>Pseudomonadales</taxon>
        <taxon>Pseudomonadaceae</taxon>
        <taxon>Pseudomonas</taxon>
    </lineage>
</organism>
<keyword evidence="2" id="KW-1185">Reference proteome</keyword>
<dbReference type="RefSeq" id="WP_169901121.1">
    <property type="nucleotide sequence ID" value="NZ_JAAQYO010000011.1"/>
</dbReference>
<protein>
    <submittedName>
        <fullName evidence="1">DUF1302 family protein</fullName>
    </submittedName>
</protein>
<name>A0ABS9FCG0_9PSED</name>
<sequence length="543" mass="60578">MRTENNNRRQIGMAAPLLFILPLYAPFVDAFPFKLKDSDINGYFDNTLKYSSAFRVSDKDRSLIAEPNADDGNRNFDKGLISNRVDLFSELGLSYQNLGFRVSGATWYDEAYNQSNDNDSPVTVNHNGQYDEFSSDTRKIAGRKGELLDAFVYGSTDIDGHRASFRLGKHTLLWGQSLFFPTNGIAYGQAPIDVVKALSVPNTRAAELFRPINQLSAQFQFSDTVSMAAFYQLDWEKTRLPPVGSYFSVSDVIGEGNEKIIVGQSPFIGDAQGNIALYRGKSREASKSGQFGLSLTMRPGDGNTEYGFYALRFNNRLPQIYAYQGRGFLQQPGQVGEFTEVYSEGVKMFGASFSSSVGEANFAGELSTRYDMPLRKNTPVFVALDDNDRSRHAKGRTLHAQLSTIYLVPRTPIWESATFVGELAWHRLLSVTRNKEQFDSEDFTNSAIGMRFVLEPSYYQAAPGLDLFVPVGMGYTHGKSPIDPAFNNYNADGGGDLSIGLRGVYENKWNGLINYSHFYGSASTKNNAYRDRDFISISIQRAF</sequence>
<dbReference type="Pfam" id="PF06980">
    <property type="entry name" value="DUF1302"/>
    <property type="match status" value="1"/>
</dbReference>
<proteinExistence type="predicted"/>
<dbReference type="EMBL" id="WKED01000067">
    <property type="protein sequence ID" value="MCF5110041.1"/>
    <property type="molecule type" value="Genomic_DNA"/>
</dbReference>
<evidence type="ECO:0000313" key="2">
    <source>
        <dbReference type="Proteomes" id="UP000814003"/>
    </source>
</evidence>
<accession>A0ABS9FCG0</accession>
<evidence type="ECO:0000313" key="1">
    <source>
        <dbReference type="EMBL" id="MCF5110041.1"/>
    </source>
</evidence>
<dbReference type="Proteomes" id="UP000814003">
    <property type="component" value="Unassembled WGS sequence"/>
</dbReference>
<dbReference type="InterPro" id="IPR010727">
    <property type="entry name" value="DUF1302"/>
</dbReference>
<reference evidence="1 2" key="1">
    <citation type="submission" date="2019-11" db="EMBL/GenBank/DDBJ databases">
        <title>Epiphytic Pseudomonas syringae from cherry orchards.</title>
        <authorList>
            <person name="Hulin M.T."/>
        </authorList>
    </citation>
    <scope>NUCLEOTIDE SEQUENCE [LARGE SCALE GENOMIC DNA]</scope>
    <source>
        <strain evidence="1 2">PA-6-5B</strain>
    </source>
</reference>
<comment type="caution">
    <text evidence="1">The sequence shown here is derived from an EMBL/GenBank/DDBJ whole genome shotgun (WGS) entry which is preliminary data.</text>
</comment>